<organism evidence="1 2">
    <name type="scientific">Apiospora arundinis</name>
    <dbReference type="NCBI Taxonomy" id="335852"/>
    <lineage>
        <taxon>Eukaryota</taxon>
        <taxon>Fungi</taxon>
        <taxon>Dikarya</taxon>
        <taxon>Ascomycota</taxon>
        <taxon>Pezizomycotina</taxon>
        <taxon>Sordariomycetes</taxon>
        <taxon>Xylariomycetidae</taxon>
        <taxon>Amphisphaeriales</taxon>
        <taxon>Apiosporaceae</taxon>
        <taxon>Apiospora</taxon>
    </lineage>
</organism>
<proteinExistence type="predicted"/>
<dbReference type="EMBL" id="JAPCWZ010000007">
    <property type="protein sequence ID" value="KAK8856719.1"/>
    <property type="molecule type" value="Genomic_DNA"/>
</dbReference>
<comment type="caution">
    <text evidence="1">The sequence shown here is derived from an EMBL/GenBank/DDBJ whole genome shotgun (WGS) entry which is preliminary data.</text>
</comment>
<sequence length="119" mass="12757">MLSWRRWAKHSEQWLHLHATWAAVRYVGPSRSYGAVGLETVNISSPTGILLSDNVPEVLAGLKVWKDSVVPGIDWGGMGVFAQLDIASGAVMVPEKDDAPKVGIICVALKAASYVEKGA</sequence>
<evidence type="ECO:0000313" key="1">
    <source>
        <dbReference type="EMBL" id="KAK8856719.1"/>
    </source>
</evidence>
<evidence type="ECO:0000313" key="2">
    <source>
        <dbReference type="Proteomes" id="UP001390339"/>
    </source>
</evidence>
<name>A0ABR2I3J7_9PEZI</name>
<protein>
    <submittedName>
        <fullName evidence="1">Uncharacterized protein</fullName>
    </submittedName>
</protein>
<keyword evidence="2" id="KW-1185">Reference proteome</keyword>
<gene>
    <name evidence="1" type="ORF">PGQ11_012631</name>
</gene>
<dbReference type="Proteomes" id="UP001390339">
    <property type="component" value="Unassembled WGS sequence"/>
</dbReference>
<reference evidence="1 2" key="1">
    <citation type="journal article" date="2024" name="IMA Fungus">
        <title>Apiospora arundinis, a panoply of carbohydrate-active enzymes and secondary metabolites.</title>
        <authorList>
            <person name="Sorensen T."/>
            <person name="Petersen C."/>
            <person name="Muurmann A.T."/>
            <person name="Christiansen J.V."/>
            <person name="Brundto M.L."/>
            <person name="Overgaard C.K."/>
            <person name="Boysen A.T."/>
            <person name="Wollenberg R.D."/>
            <person name="Larsen T.O."/>
            <person name="Sorensen J.L."/>
            <person name="Nielsen K.L."/>
            <person name="Sondergaard T.E."/>
        </authorList>
    </citation>
    <scope>NUCLEOTIDE SEQUENCE [LARGE SCALE GENOMIC DNA]</scope>
    <source>
        <strain evidence="1 2">AAU 773</strain>
    </source>
</reference>
<accession>A0ABR2I3J7</accession>